<gene>
    <name evidence="3" type="primary">dacB</name>
    <name evidence="3" type="ORF">GFD22_09245</name>
</gene>
<dbReference type="EMBL" id="WHZY01000017">
    <property type="protein sequence ID" value="NEG79149.1"/>
    <property type="molecule type" value="Genomic_DNA"/>
</dbReference>
<dbReference type="InterPro" id="IPR012338">
    <property type="entry name" value="Beta-lactam/transpept-like"/>
</dbReference>
<keyword evidence="3" id="KW-0121">Carboxypeptidase</keyword>
<sequence>MTSRHTRRHRRPWTVGASVGATIVLCAGAIAGDLVDVIPGPLTIHPVAVRTFDDPRGSYASGQLVRALEEGPAVDANAVNALADAFAASQGVGADYSLIVADAQGNAIVDRNGSAVREPASTMKTLTAFAATRALDMDSTLDTSTRLVYDAATQKATVTLTGEGNMLLGTGASDLDHVNGRAGLGTLAAQTADALRARGITRVSLVYDDSLFGSDRTPPGIEQNNAEHRYATDVSSMAVDSGRNWTGMTKPSDPDSGHVYPPMSTTTAHDAASVFAARLREQGVTVDGEPVSGATPEGVSPIATVHSATLGEIMTYMLRNSDNTEAELFGRLVGLRTGAENSPAGAASAVRAQLEQADVPLDGLHMADCSGLSPGSQLAANTLIHVQEAIMASPSSAAANEGLPVSGLTGTARTRSFTSDAKGLVRLKTGSLTGVRSMAGNISRVKGGMLYFAVIVNNSQDTYAANEAIDKLVSGLVNL</sequence>
<proteinExistence type="inferred from homology"/>
<keyword evidence="2 3" id="KW-0378">Hydrolase</keyword>
<reference evidence="3 4" key="1">
    <citation type="submission" date="2019-10" db="EMBL/GenBank/DDBJ databases">
        <title>Bifidobacterium from non-human primates.</title>
        <authorList>
            <person name="Modesto M."/>
        </authorList>
    </citation>
    <scope>NUCLEOTIDE SEQUENCE [LARGE SCALE GENOMIC DNA]</scope>
    <source>
        <strain evidence="3 4">TREC</strain>
    </source>
</reference>
<dbReference type="PANTHER" id="PTHR30023">
    <property type="entry name" value="D-ALANYL-D-ALANINE CARBOXYPEPTIDASE"/>
    <property type="match status" value="1"/>
</dbReference>
<dbReference type="RefSeq" id="WP_152350922.1">
    <property type="nucleotide sequence ID" value="NZ_WBSN01000017.1"/>
</dbReference>
<dbReference type="OrthoDB" id="56883at2"/>
<dbReference type="GO" id="GO:0006508">
    <property type="term" value="P:proteolysis"/>
    <property type="evidence" value="ECO:0007669"/>
    <property type="project" value="InterPro"/>
</dbReference>
<dbReference type="SUPFAM" id="SSF56601">
    <property type="entry name" value="beta-lactamase/transpeptidase-like"/>
    <property type="match status" value="1"/>
</dbReference>
<dbReference type="Gene3D" id="3.40.710.10">
    <property type="entry name" value="DD-peptidase/beta-lactamase superfamily"/>
    <property type="match status" value="2"/>
</dbReference>
<dbReference type="PRINTS" id="PR00922">
    <property type="entry name" value="DADACBPTASE3"/>
</dbReference>
<dbReference type="PANTHER" id="PTHR30023:SF0">
    <property type="entry name" value="PENICILLIN-SENSITIVE CARBOXYPEPTIDASE A"/>
    <property type="match status" value="1"/>
</dbReference>
<dbReference type="InterPro" id="IPR000667">
    <property type="entry name" value="Peptidase_S13"/>
</dbReference>
<evidence type="ECO:0000313" key="4">
    <source>
        <dbReference type="Proteomes" id="UP000469763"/>
    </source>
</evidence>
<dbReference type="GO" id="GO:0009002">
    <property type="term" value="F:serine-type D-Ala-D-Ala carboxypeptidase activity"/>
    <property type="evidence" value="ECO:0007669"/>
    <property type="project" value="UniProtKB-EC"/>
</dbReference>
<evidence type="ECO:0000313" key="3">
    <source>
        <dbReference type="EMBL" id="NEG79149.1"/>
    </source>
</evidence>
<dbReference type="AlphaFoldDB" id="A0A7K3TK85"/>
<evidence type="ECO:0000256" key="1">
    <source>
        <dbReference type="ARBA" id="ARBA00006096"/>
    </source>
</evidence>
<accession>A0A7K3TK85</accession>
<dbReference type="Pfam" id="PF02113">
    <property type="entry name" value="Peptidase_S13"/>
    <property type="match status" value="2"/>
</dbReference>
<comment type="caution">
    <text evidence="3">The sequence shown here is derived from an EMBL/GenBank/DDBJ whole genome shotgun (WGS) entry which is preliminary data.</text>
</comment>
<keyword evidence="3" id="KW-0645">Protease</keyword>
<protein>
    <submittedName>
        <fullName evidence="3">D-alanyl-D-alanine carboxypeptidase/D-alanyl-D-alanine-endopeptidase</fullName>
        <ecNumber evidence="3">3.4.16.4</ecNumber>
    </submittedName>
</protein>
<keyword evidence="4" id="KW-1185">Reference proteome</keyword>
<dbReference type="Proteomes" id="UP000469763">
    <property type="component" value="Unassembled WGS sequence"/>
</dbReference>
<dbReference type="EC" id="3.4.16.4" evidence="3"/>
<evidence type="ECO:0000256" key="2">
    <source>
        <dbReference type="ARBA" id="ARBA00022801"/>
    </source>
</evidence>
<dbReference type="GO" id="GO:0000270">
    <property type="term" value="P:peptidoglycan metabolic process"/>
    <property type="evidence" value="ECO:0007669"/>
    <property type="project" value="TreeGrafter"/>
</dbReference>
<comment type="similarity">
    <text evidence="1">Belongs to the peptidase S13 family.</text>
</comment>
<name>A0A7K3TK85_9BIFI</name>
<dbReference type="NCBIfam" id="TIGR00666">
    <property type="entry name" value="PBP4"/>
    <property type="match status" value="1"/>
</dbReference>
<organism evidence="3 4">
    <name type="scientific">Bifidobacterium avesanii</name>
    <dbReference type="NCBI Taxonomy" id="1798157"/>
    <lineage>
        <taxon>Bacteria</taxon>
        <taxon>Bacillati</taxon>
        <taxon>Actinomycetota</taxon>
        <taxon>Actinomycetes</taxon>
        <taxon>Bifidobacteriales</taxon>
        <taxon>Bifidobacteriaceae</taxon>
        <taxon>Bifidobacterium</taxon>
    </lineage>
</organism>